<comment type="caution">
    <text evidence="7">The sequence shown here is derived from an EMBL/GenBank/DDBJ whole genome shotgun (WGS) entry which is preliminary data.</text>
</comment>
<feature type="domain" description="Desulfoferrodoxin ferrous iron-binding" evidence="6">
    <location>
        <begin position="19"/>
        <end position="117"/>
    </location>
</feature>
<keyword evidence="4" id="KW-0249">Electron transport</keyword>
<sequence length="125" mass="14076">MSDFGDLVYTPEKARGEAAAKVESHTPRIQAPERVRANEPFEVEIEIGPHPNTTEHSIRRIEVYLQEENRTYNPILIASVDLAPVYSEPKLTLTLRMGNGGILHAIGYCNLHGLWEARKKIAVEE</sequence>
<dbReference type="GO" id="GO:0016491">
    <property type="term" value="F:oxidoreductase activity"/>
    <property type="evidence" value="ECO:0007669"/>
    <property type="project" value="InterPro"/>
</dbReference>
<evidence type="ECO:0000313" key="7">
    <source>
        <dbReference type="EMBL" id="HHQ81005.1"/>
    </source>
</evidence>
<dbReference type="InterPro" id="IPR036073">
    <property type="entry name" value="Desulfoferrodoxin_Fe-bd_dom_sf"/>
</dbReference>
<dbReference type="PANTHER" id="PTHR36541:SF1">
    <property type="entry name" value="SUPEROXIDE REDUCTASE-RELATED"/>
    <property type="match status" value="1"/>
</dbReference>
<dbReference type="Gene3D" id="2.60.40.730">
    <property type="entry name" value="SOR catalytic domain"/>
    <property type="match status" value="1"/>
</dbReference>
<dbReference type="EMBL" id="DRZC01000080">
    <property type="protein sequence ID" value="HHQ81005.1"/>
    <property type="molecule type" value="Genomic_DNA"/>
</dbReference>
<accession>A0A7J3ZLN4</accession>
<keyword evidence="3" id="KW-0479">Metal-binding</keyword>
<gene>
    <name evidence="7" type="ORF">ENM78_06120</name>
</gene>
<evidence type="ECO:0000256" key="4">
    <source>
        <dbReference type="ARBA" id="ARBA00022982"/>
    </source>
</evidence>
<organism evidence="7">
    <name type="scientific">Fervidicoccus fontis</name>
    <dbReference type="NCBI Taxonomy" id="683846"/>
    <lineage>
        <taxon>Archaea</taxon>
        <taxon>Thermoproteota</taxon>
        <taxon>Thermoprotei</taxon>
        <taxon>Fervidicoccales</taxon>
        <taxon>Fervidicoccaceae</taxon>
        <taxon>Fervidicoccus</taxon>
    </lineage>
</organism>
<dbReference type="InterPro" id="IPR002742">
    <property type="entry name" value="Desulfoferrodoxin_Fe-bd_dom"/>
</dbReference>
<evidence type="ECO:0000259" key="6">
    <source>
        <dbReference type="Pfam" id="PF01880"/>
    </source>
</evidence>
<dbReference type="PANTHER" id="PTHR36541">
    <property type="entry name" value="SUPEROXIDE REDUCTASE-RELATED"/>
    <property type="match status" value="1"/>
</dbReference>
<dbReference type="SUPFAM" id="SSF49367">
    <property type="entry name" value="Superoxide reductase-like"/>
    <property type="match status" value="1"/>
</dbReference>
<comment type="similarity">
    <text evidence="1">Belongs to the desulfoferrodoxin family.</text>
</comment>
<evidence type="ECO:0000256" key="3">
    <source>
        <dbReference type="ARBA" id="ARBA00022723"/>
    </source>
</evidence>
<keyword evidence="2" id="KW-0813">Transport</keyword>
<name>A0A7J3ZLN4_9CREN</name>
<evidence type="ECO:0000256" key="1">
    <source>
        <dbReference type="ARBA" id="ARBA00005941"/>
    </source>
</evidence>
<keyword evidence="5" id="KW-0408">Iron</keyword>
<dbReference type="Pfam" id="PF01880">
    <property type="entry name" value="Desulfoferrodox"/>
    <property type="match status" value="1"/>
</dbReference>
<protein>
    <submittedName>
        <fullName evidence="7">Desulfoferrodoxin</fullName>
    </submittedName>
</protein>
<proteinExistence type="inferred from homology"/>
<dbReference type="GO" id="GO:0005506">
    <property type="term" value="F:iron ion binding"/>
    <property type="evidence" value="ECO:0007669"/>
    <property type="project" value="InterPro"/>
</dbReference>
<dbReference type="AlphaFoldDB" id="A0A7J3ZLN4"/>
<reference evidence="7" key="1">
    <citation type="journal article" date="2020" name="mSystems">
        <title>Genome- and Community-Level Interaction Insights into Carbon Utilization and Element Cycling Functions of Hydrothermarchaeota in Hydrothermal Sediment.</title>
        <authorList>
            <person name="Zhou Z."/>
            <person name="Liu Y."/>
            <person name="Xu W."/>
            <person name="Pan J."/>
            <person name="Luo Z.H."/>
            <person name="Li M."/>
        </authorList>
    </citation>
    <scope>NUCLEOTIDE SEQUENCE [LARGE SCALE GENOMIC DNA]</scope>
    <source>
        <strain evidence="7">SpSt-1116</strain>
    </source>
</reference>
<evidence type="ECO:0000256" key="2">
    <source>
        <dbReference type="ARBA" id="ARBA00022448"/>
    </source>
</evidence>
<evidence type="ECO:0000256" key="5">
    <source>
        <dbReference type="ARBA" id="ARBA00023004"/>
    </source>
</evidence>
<dbReference type="InterPro" id="IPR051233">
    <property type="entry name" value="Desulfoferrodoxin_SOR"/>
</dbReference>